<dbReference type="Gene3D" id="3.40.50.720">
    <property type="entry name" value="NAD(P)-binding Rossmann-like Domain"/>
    <property type="match status" value="1"/>
</dbReference>
<dbReference type="PANTHER" id="PTHR44196">
    <property type="entry name" value="DEHYDROGENASE/REDUCTASE SDR FAMILY MEMBER 7B"/>
    <property type="match status" value="1"/>
</dbReference>
<dbReference type="PROSITE" id="PS00061">
    <property type="entry name" value="ADH_SHORT"/>
    <property type="match status" value="1"/>
</dbReference>
<dbReference type="Proteomes" id="UP000614741">
    <property type="component" value="Unassembled WGS sequence"/>
</dbReference>
<evidence type="ECO:0000256" key="2">
    <source>
        <dbReference type="ARBA" id="ARBA00023002"/>
    </source>
</evidence>
<dbReference type="InterPro" id="IPR020904">
    <property type="entry name" value="Sc_DH/Rdtase_CS"/>
</dbReference>
<accession>A0ABQ4DLL3</accession>
<dbReference type="InterPro" id="IPR002347">
    <property type="entry name" value="SDR_fam"/>
</dbReference>
<feature type="domain" description="Ketoreductase" evidence="3">
    <location>
        <begin position="11"/>
        <end position="193"/>
    </location>
</feature>
<dbReference type="SUPFAM" id="SSF51735">
    <property type="entry name" value="NAD(P)-binding Rossmann-fold domains"/>
    <property type="match status" value="1"/>
</dbReference>
<dbReference type="PRINTS" id="PR00081">
    <property type="entry name" value="GDHRDH"/>
</dbReference>
<evidence type="ECO:0000313" key="4">
    <source>
        <dbReference type="EMBL" id="GIG40249.1"/>
    </source>
</evidence>
<evidence type="ECO:0000256" key="1">
    <source>
        <dbReference type="ARBA" id="ARBA00006484"/>
    </source>
</evidence>
<comment type="caution">
    <text evidence="4">The sequence shown here is derived from an EMBL/GenBank/DDBJ whole genome shotgun (WGS) entry which is preliminary data.</text>
</comment>
<keyword evidence="5" id="KW-1185">Reference proteome</keyword>
<evidence type="ECO:0000313" key="5">
    <source>
        <dbReference type="Proteomes" id="UP000614741"/>
    </source>
</evidence>
<evidence type="ECO:0000259" key="3">
    <source>
        <dbReference type="SMART" id="SM00822"/>
    </source>
</evidence>
<comment type="similarity">
    <text evidence="1">Belongs to the short-chain dehydrogenases/reductases (SDR) family.</text>
</comment>
<sequence length="273" mass="28053">MSTEPEMVPAPLALVTGASSGIGLEIALRLAETGHDLVVTAEDDGLALAADGLRQHGRAVRAVRADLRRPEDVEALVVDVVGTGRPLDLLVLNAGTGAGGPFLEVPLEDHLATIEVDVVAPVRLAHALLPAMVARGAGRVLVTSSVAALMPGPYYSTYAAAKAFDLSFAEALRYELRDTGVTVTALLPGPTDTDFFERAGMQDTRVAHSRKDDPADVARQAVDGLLKGDEKVVVRSVLARGQAAAGALLSDGAGAALQARATEPTGSGGPDEG</sequence>
<dbReference type="InterPro" id="IPR036291">
    <property type="entry name" value="NAD(P)-bd_dom_sf"/>
</dbReference>
<dbReference type="EMBL" id="BONP01000010">
    <property type="protein sequence ID" value="GIG40249.1"/>
    <property type="molecule type" value="Genomic_DNA"/>
</dbReference>
<protein>
    <submittedName>
        <fullName evidence="4">Oxidoreductase</fullName>
    </submittedName>
</protein>
<organism evidence="4 5">
    <name type="scientific">Cellulomonas phragmiteti</name>
    <dbReference type="NCBI Taxonomy" id="478780"/>
    <lineage>
        <taxon>Bacteria</taxon>
        <taxon>Bacillati</taxon>
        <taxon>Actinomycetota</taxon>
        <taxon>Actinomycetes</taxon>
        <taxon>Micrococcales</taxon>
        <taxon>Cellulomonadaceae</taxon>
        <taxon>Cellulomonas</taxon>
    </lineage>
</organism>
<dbReference type="PANTHER" id="PTHR44196:SF1">
    <property type="entry name" value="DEHYDROGENASE_REDUCTASE SDR FAMILY MEMBER 7B"/>
    <property type="match status" value="1"/>
</dbReference>
<dbReference type="InterPro" id="IPR057326">
    <property type="entry name" value="KR_dom"/>
</dbReference>
<dbReference type="RefSeq" id="WP_203673802.1">
    <property type="nucleotide sequence ID" value="NZ_BONP01000010.1"/>
</dbReference>
<dbReference type="CDD" id="cd05233">
    <property type="entry name" value="SDR_c"/>
    <property type="match status" value="1"/>
</dbReference>
<gene>
    <name evidence="4" type="ORF">Cph01nite_20110</name>
</gene>
<keyword evidence="2" id="KW-0560">Oxidoreductase</keyword>
<dbReference type="Pfam" id="PF00106">
    <property type="entry name" value="adh_short"/>
    <property type="match status" value="1"/>
</dbReference>
<proteinExistence type="inferred from homology"/>
<reference evidence="4 5" key="1">
    <citation type="submission" date="2021-01" db="EMBL/GenBank/DDBJ databases">
        <title>Whole genome shotgun sequence of Cellulomonas phragmiteti NBRC 110785.</title>
        <authorList>
            <person name="Komaki H."/>
            <person name="Tamura T."/>
        </authorList>
    </citation>
    <scope>NUCLEOTIDE SEQUENCE [LARGE SCALE GENOMIC DNA]</scope>
    <source>
        <strain evidence="4 5">NBRC 110785</strain>
    </source>
</reference>
<name>A0ABQ4DLL3_9CELL</name>
<dbReference type="SMART" id="SM00822">
    <property type="entry name" value="PKS_KR"/>
    <property type="match status" value="1"/>
</dbReference>